<keyword evidence="2" id="KW-1133">Transmembrane helix</keyword>
<dbReference type="InterPro" id="IPR036609">
    <property type="entry name" value="LCCL_sf"/>
</dbReference>
<evidence type="ECO:0000256" key="2">
    <source>
        <dbReference type="SAM" id="Phobius"/>
    </source>
</evidence>
<dbReference type="Pfam" id="PF03815">
    <property type="entry name" value="LCCL"/>
    <property type="match status" value="1"/>
</dbReference>
<feature type="compositionally biased region" description="Basic and acidic residues" evidence="1">
    <location>
        <begin position="19"/>
        <end position="45"/>
    </location>
</feature>
<dbReference type="AlphaFoldDB" id="A0AAN6S6W3"/>
<keyword evidence="2" id="KW-0472">Membrane</keyword>
<dbReference type="SMART" id="SM00603">
    <property type="entry name" value="LCCL"/>
    <property type="match status" value="1"/>
</dbReference>
<gene>
    <name evidence="4" type="ORF">QBC46DRAFT_284836</name>
</gene>
<protein>
    <recommendedName>
        <fullName evidence="3">LCCL domain-containing protein</fullName>
    </recommendedName>
</protein>
<keyword evidence="2" id="KW-0812">Transmembrane</keyword>
<dbReference type="PANTHER" id="PTHR31331">
    <property type="entry name" value="LCCL DOMAIN PROTEIN (AFU_ORTHOLOGUE AFUA_5G08630)"/>
    <property type="match status" value="1"/>
</dbReference>
<feature type="region of interest" description="Disordered" evidence="1">
    <location>
        <begin position="1"/>
        <end position="54"/>
    </location>
</feature>
<evidence type="ECO:0000256" key="1">
    <source>
        <dbReference type="SAM" id="MobiDB-lite"/>
    </source>
</evidence>
<reference evidence="5" key="1">
    <citation type="journal article" date="2023" name="Mol. Phylogenet. Evol.">
        <title>Genome-scale phylogeny and comparative genomics of the fungal order Sordariales.</title>
        <authorList>
            <person name="Hensen N."/>
            <person name="Bonometti L."/>
            <person name="Westerberg I."/>
            <person name="Brannstrom I.O."/>
            <person name="Guillou S."/>
            <person name="Cros-Aarteil S."/>
            <person name="Calhoun S."/>
            <person name="Haridas S."/>
            <person name="Kuo A."/>
            <person name="Mondo S."/>
            <person name="Pangilinan J."/>
            <person name="Riley R."/>
            <person name="LaButti K."/>
            <person name="Andreopoulos B."/>
            <person name="Lipzen A."/>
            <person name="Chen C."/>
            <person name="Yan M."/>
            <person name="Daum C."/>
            <person name="Ng V."/>
            <person name="Clum A."/>
            <person name="Steindorff A."/>
            <person name="Ohm R.A."/>
            <person name="Martin F."/>
            <person name="Silar P."/>
            <person name="Natvig D.O."/>
            <person name="Lalanne C."/>
            <person name="Gautier V."/>
            <person name="Ament-Velasquez S.L."/>
            <person name="Kruys A."/>
            <person name="Hutchinson M.I."/>
            <person name="Powell A.J."/>
            <person name="Barry K."/>
            <person name="Miller A.N."/>
            <person name="Grigoriev I.V."/>
            <person name="Debuchy R."/>
            <person name="Gladieux P."/>
            <person name="Hiltunen Thoren M."/>
            <person name="Johannesson H."/>
        </authorList>
    </citation>
    <scope>NUCLEOTIDE SEQUENCE [LARGE SCALE GENOMIC DNA]</scope>
    <source>
        <strain evidence="5">CBS 340.73</strain>
    </source>
</reference>
<evidence type="ECO:0000313" key="4">
    <source>
        <dbReference type="EMBL" id="KAK3942051.1"/>
    </source>
</evidence>
<dbReference type="InterPro" id="IPR004043">
    <property type="entry name" value="LCCL"/>
</dbReference>
<organism evidence="4 5">
    <name type="scientific">Diplogelasinospora grovesii</name>
    <dbReference type="NCBI Taxonomy" id="303347"/>
    <lineage>
        <taxon>Eukaryota</taxon>
        <taxon>Fungi</taxon>
        <taxon>Dikarya</taxon>
        <taxon>Ascomycota</taxon>
        <taxon>Pezizomycotina</taxon>
        <taxon>Sordariomycetes</taxon>
        <taxon>Sordariomycetidae</taxon>
        <taxon>Sordariales</taxon>
        <taxon>Diplogelasinosporaceae</taxon>
        <taxon>Diplogelasinospora</taxon>
    </lineage>
</organism>
<dbReference type="Gene3D" id="2.170.130.20">
    <property type="entry name" value="LCCL-like domain"/>
    <property type="match status" value="1"/>
</dbReference>
<feature type="compositionally biased region" description="Basic and acidic residues" evidence="1">
    <location>
        <begin position="1"/>
        <end position="11"/>
    </location>
</feature>
<dbReference type="InterPro" id="IPR051957">
    <property type="entry name" value="CRISP-LCCL_domain"/>
</dbReference>
<sequence>MGADSSSRETRPSSYAPLKDVHHYSERDSSEESHHDHHHSTHSEEQEAGDEEEAQLLVESDVEEFELEELSPRRRRRHHHHHRTPSRNPLVRLFSFLSGPRSGRPRIQTITPCFPSLQSLPSRCIGRWFPSPRAKSILLSIYLCAWAVSFTVPLLRGKGLAYAPSGGVVRHVDCVDTLWTHGHDPGCGVDGSLCRPFANASFAFRCPASCAGVRVLNPYHVGPDDINYQSLVIGGPVYRGDSFLCGSAIHAGVISDGEGGCGRVDLVGEYYSYFGSLRNGISSITVDTYFPLSFTVTKEGGLCGGDPRWRLLTVSVLFTAGLGICTTSPAVLYWVVFVGVFVHVGLVSDPPNLSGPSDVILPELLSIMVGRLLPAMFVAGILYWTVVRRTLDCGDGGGETAAGVEKTVLWVGAFWVGALNNYTFDNIIPLARLTTHDLSTQPGAKLALSVIVLVLFCIICQQVYLFWLEGRLARYLGVYGLFVLGILACVSLTGVGLEVRLHHYVLALLLLPGTSIQTRSSLLYQGLLLGLFVNGIARWGFDPVLQTAAALRGDGGYYETELLPEVLAPLIYLQEPLSQISFKWGGLPEGAVGGIGIAGISVLVNDVERYRSYFSEKGLRLEEDMLTWTRNATALTTPEYFRFAYINKDGHTLDYTQAGTWFVNGSWSHGPGYYR</sequence>
<feature type="transmembrane region" description="Helical" evidence="2">
    <location>
        <begin position="446"/>
        <end position="467"/>
    </location>
</feature>
<dbReference type="SUPFAM" id="SSF69848">
    <property type="entry name" value="LCCL domain"/>
    <property type="match status" value="1"/>
</dbReference>
<feature type="transmembrane region" description="Helical" evidence="2">
    <location>
        <begin position="364"/>
        <end position="384"/>
    </location>
</feature>
<evidence type="ECO:0000259" key="3">
    <source>
        <dbReference type="PROSITE" id="PS50820"/>
    </source>
</evidence>
<dbReference type="PANTHER" id="PTHR31331:SF8">
    <property type="entry name" value="LCCL DOMAIN PROTEIN (AFU_ORTHOLOGUE AFUA_5G02970)"/>
    <property type="match status" value="1"/>
</dbReference>
<dbReference type="PROSITE" id="PS50820">
    <property type="entry name" value="LCCL"/>
    <property type="match status" value="1"/>
</dbReference>
<comment type="caution">
    <text evidence="4">The sequence shown here is derived from an EMBL/GenBank/DDBJ whole genome shotgun (WGS) entry which is preliminary data.</text>
</comment>
<feature type="domain" description="LCCL" evidence="3">
    <location>
        <begin position="232"/>
        <end position="285"/>
    </location>
</feature>
<feature type="transmembrane region" description="Helical" evidence="2">
    <location>
        <begin position="479"/>
        <end position="501"/>
    </location>
</feature>
<dbReference type="Proteomes" id="UP001303473">
    <property type="component" value="Unassembled WGS sequence"/>
</dbReference>
<accession>A0AAN6S6W3</accession>
<feature type="transmembrane region" description="Helical" evidence="2">
    <location>
        <begin position="316"/>
        <end position="344"/>
    </location>
</feature>
<proteinExistence type="predicted"/>
<keyword evidence="5" id="KW-1185">Reference proteome</keyword>
<dbReference type="EMBL" id="MU853777">
    <property type="protein sequence ID" value="KAK3942051.1"/>
    <property type="molecule type" value="Genomic_DNA"/>
</dbReference>
<name>A0AAN6S6W3_9PEZI</name>
<evidence type="ECO:0000313" key="5">
    <source>
        <dbReference type="Proteomes" id="UP001303473"/>
    </source>
</evidence>